<evidence type="ECO:0000313" key="2">
    <source>
        <dbReference type="EMBL" id="QHT33713.1"/>
    </source>
</evidence>
<dbReference type="EMBL" id="MN738974">
    <property type="protein sequence ID" value="QHT33713.1"/>
    <property type="molecule type" value="Genomic_DNA"/>
</dbReference>
<proteinExistence type="predicted"/>
<feature type="compositionally biased region" description="Low complexity" evidence="1">
    <location>
        <begin position="7"/>
        <end position="21"/>
    </location>
</feature>
<dbReference type="AlphaFoldDB" id="A0A6C0EZ22"/>
<organism evidence="2">
    <name type="scientific">viral metagenome</name>
    <dbReference type="NCBI Taxonomy" id="1070528"/>
    <lineage>
        <taxon>unclassified sequences</taxon>
        <taxon>metagenomes</taxon>
        <taxon>organismal metagenomes</taxon>
    </lineage>
</organism>
<protein>
    <submittedName>
        <fullName evidence="2">Uncharacterized protein</fullName>
    </submittedName>
</protein>
<name>A0A6C0EZ22_9ZZZZ</name>
<reference evidence="2" key="1">
    <citation type="journal article" date="2020" name="Nature">
        <title>Giant virus diversity and host interactions through global metagenomics.</title>
        <authorList>
            <person name="Schulz F."/>
            <person name="Roux S."/>
            <person name="Paez-Espino D."/>
            <person name="Jungbluth S."/>
            <person name="Walsh D.A."/>
            <person name="Denef V.J."/>
            <person name="McMahon K.D."/>
            <person name="Konstantinidis K.T."/>
            <person name="Eloe-Fadrosh E.A."/>
            <person name="Kyrpides N.C."/>
            <person name="Woyke T."/>
        </authorList>
    </citation>
    <scope>NUCLEOTIDE SEQUENCE</scope>
    <source>
        <strain evidence="2">GVMAG-M-3300009161-36</strain>
    </source>
</reference>
<feature type="region of interest" description="Disordered" evidence="1">
    <location>
        <begin position="1"/>
        <end position="27"/>
    </location>
</feature>
<accession>A0A6C0EZ22</accession>
<sequence>MQKINHQQLRGQQPQQHKQQQFNIPKTPEQLFIKNKDINHPAIPATNTSLKTVKYIDELYTKQFLDEYFTI</sequence>
<evidence type="ECO:0000256" key="1">
    <source>
        <dbReference type="SAM" id="MobiDB-lite"/>
    </source>
</evidence>